<accession>A0A245ZKQ7</accession>
<dbReference type="Proteomes" id="UP000197290">
    <property type="component" value="Unassembled WGS sequence"/>
</dbReference>
<reference evidence="3 4" key="1">
    <citation type="submission" date="2017-03" db="EMBL/GenBank/DDBJ databases">
        <title>Genome sequence of Sphingomonas dokdonensis DSM 21029.</title>
        <authorList>
            <person name="Poehlein A."/>
            <person name="Wuebbeler J.H."/>
            <person name="Steinbuechel A."/>
            <person name="Daniel R."/>
        </authorList>
    </citation>
    <scope>NUCLEOTIDE SEQUENCE [LARGE SCALE GENOMIC DNA]</scope>
    <source>
        <strain evidence="3 4">DSM 21029</strain>
    </source>
</reference>
<dbReference type="InterPro" id="IPR029058">
    <property type="entry name" value="AB_hydrolase_fold"/>
</dbReference>
<proteinExistence type="predicted"/>
<dbReference type="PANTHER" id="PTHR43329">
    <property type="entry name" value="EPOXIDE HYDROLASE"/>
    <property type="match status" value="1"/>
</dbReference>
<dbReference type="AlphaFoldDB" id="A0A245ZKQ7"/>
<evidence type="ECO:0000256" key="1">
    <source>
        <dbReference type="ARBA" id="ARBA00022801"/>
    </source>
</evidence>
<sequence>MPEFRTPEFRMIDTGPVRIRTAVEGEGPLVLMVHGFPESWYSWRHQLGPVAQAGFTAAAIDVRGYGGSDKPTRVEDYAMEHLVADIDAVAQALQPGAPAILVGHDWGAPQVWNSALTRPDRFRAVAALSVPYTGVPARPFTETFRHAFTNKGRFFYQEWFQEVGPAEREAEADVRDFLRKFYYAISGDAPPGTWPTKAAGATLLQDMVDPDPFPAWLGDADLDYYVAEFEASGFFGPISRYRNHERDFAWLQQFRDRRIEQPALFIGGTKDPATTGFGALPDPIGVMRPHVPRVEGHLLEDCGHWTQQERPEEVNHLLVDWLKAIG</sequence>
<dbReference type="EC" id="3.8.1.3" evidence="3"/>
<dbReference type="Gene3D" id="3.40.50.1820">
    <property type="entry name" value="alpha/beta hydrolase"/>
    <property type="match status" value="1"/>
</dbReference>
<dbReference type="SUPFAM" id="SSF53474">
    <property type="entry name" value="alpha/beta-Hydrolases"/>
    <property type="match status" value="1"/>
</dbReference>
<protein>
    <submittedName>
        <fullName evidence="3">Fluoroacetate dehalogenase</fullName>
        <ecNumber evidence="3">3.8.1.3</ecNumber>
    </submittedName>
</protein>
<evidence type="ECO:0000259" key="2">
    <source>
        <dbReference type="Pfam" id="PF00561"/>
    </source>
</evidence>
<dbReference type="OrthoDB" id="9804723at2"/>
<feature type="domain" description="AB hydrolase-1" evidence="2">
    <location>
        <begin position="28"/>
        <end position="137"/>
    </location>
</feature>
<dbReference type="GO" id="GO:0018785">
    <property type="term" value="F:haloacetate dehalogenase activity"/>
    <property type="evidence" value="ECO:0007669"/>
    <property type="project" value="UniProtKB-EC"/>
</dbReference>
<organism evidence="3 4">
    <name type="scientific">Sphingomonas dokdonensis</name>
    <dbReference type="NCBI Taxonomy" id="344880"/>
    <lineage>
        <taxon>Bacteria</taxon>
        <taxon>Pseudomonadati</taxon>
        <taxon>Pseudomonadota</taxon>
        <taxon>Alphaproteobacteria</taxon>
        <taxon>Sphingomonadales</taxon>
        <taxon>Sphingomonadaceae</taxon>
        <taxon>Sphingomonas</taxon>
    </lineage>
</organism>
<comment type="caution">
    <text evidence="3">The sequence shown here is derived from an EMBL/GenBank/DDBJ whole genome shotgun (WGS) entry which is preliminary data.</text>
</comment>
<name>A0A245ZKQ7_9SPHN</name>
<gene>
    <name evidence="3" type="primary">fac-dex</name>
    <name evidence="3" type="ORF">SPDO_20040</name>
</gene>
<dbReference type="InterPro" id="IPR000073">
    <property type="entry name" value="AB_hydrolase_1"/>
</dbReference>
<dbReference type="EMBL" id="NBBI01000003">
    <property type="protein sequence ID" value="OWK30319.1"/>
    <property type="molecule type" value="Genomic_DNA"/>
</dbReference>
<keyword evidence="1 3" id="KW-0378">Hydrolase</keyword>
<dbReference type="PRINTS" id="PR00412">
    <property type="entry name" value="EPOXHYDRLASE"/>
</dbReference>
<dbReference type="InterPro" id="IPR000639">
    <property type="entry name" value="Epox_hydrolase-like"/>
</dbReference>
<evidence type="ECO:0000313" key="3">
    <source>
        <dbReference type="EMBL" id="OWK30319.1"/>
    </source>
</evidence>
<dbReference type="Pfam" id="PF00561">
    <property type="entry name" value="Abhydrolase_1"/>
    <property type="match status" value="1"/>
</dbReference>
<keyword evidence="4" id="KW-1185">Reference proteome</keyword>
<evidence type="ECO:0000313" key="4">
    <source>
        <dbReference type="Proteomes" id="UP000197290"/>
    </source>
</evidence>
<dbReference type="RefSeq" id="WP_088367316.1">
    <property type="nucleotide sequence ID" value="NZ_NBBI01000003.1"/>
</dbReference>